<keyword evidence="1" id="KW-0406">Ion transport</keyword>
<evidence type="ECO:0008006" key="4">
    <source>
        <dbReference type="Google" id="ProtNLM"/>
    </source>
</evidence>
<evidence type="ECO:0000256" key="1">
    <source>
        <dbReference type="ARBA" id="ARBA00023065"/>
    </source>
</evidence>
<dbReference type="GO" id="GO:0006874">
    <property type="term" value="P:intracellular calcium ion homeostasis"/>
    <property type="evidence" value="ECO:0007669"/>
    <property type="project" value="TreeGrafter"/>
</dbReference>
<sequence>MGETLGKLFVPLSSLPGLYEYPAECKEPVFNPEDHLKPTFGGIVQLLFLACVYGCILFYASNLISDGSELLLLIPSIAPIVGSVVLPILGAVPDGAIVLFSGLGPNAQDQLTVGVGALAGSTIMLLTIPWALSIWAGRVNINSKGQCTYRKPASAPDKWRKLSKNRTRHDMLNRTGVEPNYEAMSSGALTMILTAIPYLIIQGAAFEFEGDSEEKIASEEKYYALVGLIFCTIAFFSYLYIQVRNSRTNQVLEDVVDSKRMDALKHGLLSLQGIFYNSLNGEVLANGGDPSAQNLLGFEHKKNSL</sequence>
<gene>
    <name evidence="3" type="ORF">ASTO00021_LOCUS4959</name>
</gene>
<accession>A0A7S3PG68</accession>
<organism evidence="3">
    <name type="scientific">Aplanochytrium stocchinoi</name>
    <dbReference type="NCBI Taxonomy" id="215587"/>
    <lineage>
        <taxon>Eukaryota</taxon>
        <taxon>Sar</taxon>
        <taxon>Stramenopiles</taxon>
        <taxon>Bigyra</taxon>
        <taxon>Labyrinthulomycetes</taxon>
        <taxon>Thraustochytrida</taxon>
        <taxon>Thraustochytriidae</taxon>
        <taxon>Aplanochytrium</taxon>
    </lineage>
</organism>
<dbReference type="GO" id="GO:0016020">
    <property type="term" value="C:membrane"/>
    <property type="evidence" value="ECO:0007669"/>
    <property type="project" value="InterPro"/>
</dbReference>
<feature type="transmembrane region" description="Helical" evidence="2">
    <location>
        <begin position="71"/>
        <end position="92"/>
    </location>
</feature>
<dbReference type="EMBL" id="HBIN01006780">
    <property type="protein sequence ID" value="CAE0434663.1"/>
    <property type="molecule type" value="Transcribed_RNA"/>
</dbReference>
<dbReference type="GO" id="GO:0015369">
    <property type="term" value="F:calcium:proton antiporter activity"/>
    <property type="evidence" value="ECO:0007669"/>
    <property type="project" value="TreeGrafter"/>
</dbReference>
<dbReference type="InterPro" id="IPR004713">
    <property type="entry name" value="CaH_exchang"/>
</dbReference>
<feature type="transmembrane region" description="Helical" evidence="2">
    <location>
        <begin position="181"/>
        <end position="201"/>
    </location>
</feature>
<dbReference type="PANTHER" id="PTHR31503">
    <property type="entry name" value="VACUOLAR CALCIUM ION TRANSPORTER"/>
    <property type="match status" value="1"/>
</dbReference>
<protein>
    <recommendedName>
        <fullName evidence="4">Sodium/calcium exchanger membrane region domain-containing protein</fullName>
    </recommendedName>
</protein>
<keyword evidence="1" id="KW-0813">Transport</keyword>
<keyword evidence="2" id="KW-0472">Membrane</keyword>
<dbReference type="AlphaFoldDB" id="A0A7S3PG68"/>
<keyword evidence="2" id="KW-0812">Transmembrane</keyword>
<evidence type="ECO:0000313" key="3">
    <source>
        <dbReference type="EMBL" id="CAE0434663.1"/>
    </source>
</evidence>
<dbReference type="PANTHER" id="PTHR31503:SF36">
    <property type="entry name" value="SODIUM_CALCIUM EXCHANGER MEMBRANE REGION DOMAIN-CONTAINING PROTEIN"/>
    <property type="match status" value="1"/>
</dbReference>
<keyword evidence="2" id="KW-1133">Transmembrane helix</keyword>
<feature type="transmembrane region" description="Helical" evidence="2">
    <location>
        <begin position="221"/>
        <end position="241"/>
    </location>
</feature>
<reference evidence="3" key="1">
    <citation type="submission" date="2021-01" db="EMBL/GenBank/DDBJ databases">
        <authorList>
            <person name="Corre E."/>
            <person name="Pelletier E."/>
            <person name="Niang G."/>
            <person name="Scheremetjew M."/>
            <person name="Finn R."/>
            <person name="Kale V."/>
            <person name="Holt S."/>
            <person name="Cochrane G."/>
            <person name="Meng A."/>
            <person name="Brown T."/>
            <person name="Cohen L."/>
        </authorList>
    </citation>
    <scope>NUCLEOTIDE SEQUENCE</scope>
    <source>
        <strain evidence="3">GSBS06</strain>
    </source>
</reference>
<feature type="transmembrane region" description="Helical" evidence="2">
    <location>
        <begin position="112"/>
        <end position="136"/>
    </location>
</feature>
<proteinExistence type="predicted"/>
<evidence type="ECO:0000256" key="2">
    <source>
        <dbReference type="SAM" id="Phobius"/>
    </source>
</evidence>
<name>A0A7S3PG68_9STRA</name>
<feature type="transmembrane region" description="Helical" evidence="2">
    <location>
        <begin position="40"/>
        <end position="59"/>
    </location>
</feature>